<name>A0A8S1D4Z5_9INSE</name>
<comment type="similarity">
    <text evidence="2 5">Belongs to the 1-acyl-sn-glycerol-3-phosphate acyltransferase family.</text>
</comment>
<keyword evidence="5" id="KW-0594">Phospholipid biosynthesis</keyword>
<evidence type="ECO:0000259" key="8">
    <source>
        <dbReference type="SMART" id="SM00563"/>
    </source>
</evidence>
<dbReference type="Pfam" id="PF01553">
    <property type="entry name" value="Acyltransferase"/>
    <property type="match status" value="1"/>
</dbReference>
<keyword evidence="5" id="KW-0444">Lipid biosynthesis</keyword>
<sequence length="276" mass="31800">MWLSTVVFLLGLVLALRFAPYNTKFTLYYFIISFLSTFCIPFFAVFNPCDPINCYRSSFVLRLVSHIFGIKWEVRGKELLSQTRACVAVANHQNSFDVLGMFWIWKWMKNCSSVAKKEIFYAWPFGLALWLSGCIFIDRLNSKQAQKQLKEAARRMDKDGVKLWVFPEGTRNKCRSLMPFKKGAFHVAIACQAPIMPVVFSPYYFINHNNGFFGTGKVIITVLPYIETKGLTLDDIGELQNKVWKQMNEVYTNVSTELRDSLPPKYPGLVGFDEEN</sequence>
<keyword evidence="3 5" id="KW-0808">Transferase</keyword>
<evidence type="ECO:0000313" key="9">
    <source>
        <dbReference type="EMBL" id="CAB3375243.1"/>
    </source>
</evidence>
<dbReference type="Proteomes" id="UP000494165">
    <property type="component" value="Unassembled WGS sequence"/>
</dbReference>
<keyword evidence="6" id="KW-0812">Transmembrane</keyword>
<dbReference type="EMBL" id="CADEPI010000109">
    <property type="protein sequence ID" value="CAB3375243.1"/>
    <property type="molecule type" value="Genomic_DNA"/>
</dbReference>
<dbReference type="AlphaFoldDB" id="A0A8S1D4Z5"/>
<comment type="catalytic activity">
    <reaction evidence="5">
        <text>a 1-acyl-sn-glycero-3-phosphate + an acyl-CoA = a 1,2-diacyl-sn-glycero-3-phosphate + CoA</text>
        <dbReference type="Rhea" id="RHEA:19709"/>
        <dbReference type="ChEBI" id="CHEBI:57287"/>
        <dbReference type="ChEBI" id="CHEBI:57970"/>
        <dbReference type="ChEBI" id="CHEBI:58342"/>
        <dbReference type="ChEBI" id="CHEBI:58608"/>
        <dbReference type="EC" id="2.3.1.51"/>
    </reaction>
</comment>
<evidence type="ECO:0000256" key="7">
    <source>
        <dbReference type="SAM" id="SignalP"/>
    </source>
</evidence>
<proteinExistence type="inferred from homology"/>
<dbReference type="PANTHER" id="PTHR10434">
    <property type="entry name" value="1-ACYL-SN-GLYCEROL-3-PHOSPHATE ACYLTRANSFERASE"/>
    <property type="match status" value="1"/>
</dbReference>
<dbReference type="PANTHER" id="PTHR10434:SF11">
    <property type="entry name" value="1-ACYL-SN-GLYCEROL-3-PHOSPHATE ACYLTRANSFERASE"/>
    <property type="match status" value="1"/>
</dbReference>
<feature type="domain" description="Phospholipid/glycerol acyltransferase" evidence="8">
    <location>
        <begin position="86"/>
        <end position="203"/>
    </location>
</feature>
<keyword evidence="10" id="KW-1185">Reference proteome</keyword>
<dbReference type="InterPro" id="IPR002123">
    <property type="entry name" value="Plipid/glycerol_acylTrfase"/>
</dbReference>
<feature type="signal peptide" evidence="7">
    <location>
        <begin position="1"/>
        <end position="15"/>
    </location>
</feature>
<reference evidence="9 10" key="1">
    <citation type="submission" date="2020-04" db="EMBL/GenBank/DDBJ databases">
        <authorList>
            <person name="Alioto T."/>
            <person name="Alioto T."/>
            <person name="Gomez Garrido J."/>
        </authorList>
    </citation>
    <scope>NUCLEOTIDE SEQUENCE [LARGE SCALE GENOMIC DNA]</scope>
</reference>
<dbReference type="GO" id="GO:0005783">
    <property type="term" value="C:endoplasmic reticulum"/>
    <property type="evidence" value="ECO:0007669"/>
    <property type="project" value="TreeGrafter"/>
</dbReference>
<evidence type="ECO:0000313" key="10">
    <source>
        <dbReference type="Proteomes" id="UP000494165"/>
    </source>
</evidence>
<comment type="pathway">
    <text evidence="1">Phospholipid metabolism; CDP-diacylglycerol biosynthesis; CDP-diacylglycerol from sn-glycerol 3-phosphate: step 2/3.</text>
</comment>
<keyword evidence="5" id="KW-0443">Lipid metabolism</keyword>
<dbReference type="CDD" id="cd07989">
    <property type="entry name" value="LPLAT_AGPAT-like"/>
    <property type="match status" value="1"/>
</dbReference>
<dbReference type="InterPro" id="IPR004552">
    <property type="entry name" value="AGP_acyltrans"/>
</dbReference>
<dbReference type="NCBIfam" id="TIGR00530">
    <property type="entry name" value="AGP_acyltrn"/>
    <property type="match status" value="1"/>
</dbReference>
<evidence type="ECO:0000256" key="4">
    <source>
        <dbReference type="ARBA" id="ARBA00023315"/>
    </source>
</evidence>
<organism evidence="9 10">
    <name type="scientific">Cloeon dipterum</name>
    <dbReference type="NCBI Taxonomy" id="197152"/>
    <lineage>
        <taxon>Eukaryota</taxon>
        <taxon>Metazoa</taxon>
        <taxon>Ecdysozoa</taxon>
        <taxon>Arthropoda</taxon>
        <taxon>Hexapoda</taxon>
        <taxon>Insecta</taxon>
        <taxon>Pterygota</taxon>
        <taxon>Palaeoptera</taxon>
        <taxon>Ephemeroptera</taxon>
        <taxon>Pisciforma</taxon>
        <taxon>Baetidae</taxon>
        <taxon>Cloeon</taxon>
    </lineage>
</organism>
<feature type="transmembrane region" description="Helical" evidence="6">
    <location>
        <begin position="25"/>
        <end position="46"/>
    </location>
</feature>
<gene>
    <name evidence="9" type="ORF">CLODIP_2_CD04658</name>
</gene>
<feature type="transmembrane region" description="Helical" evidence="6">
    <location>
        <begin position="183"/>
        <end position="205"/>
    </location>
</feature>
<dbReference type="GO" id="GO:0006654">
    <property type="term" value="P:phosphatidic acid biosynthetic process"/>
    <property type="evidence" value="ECO:0007669"/>
    <property type="project" value="TreeGrafter"/>
</dbReference>
<keyword evidence="6" id="KW-1133">Transmembrane helix</keyword>
<evidence type="ECO:0000256" key="2">
    <source>
        <dbReference type="ARBA" id="ARBA00008655"/>
    </source>
</evidence>
<comment type="domain">
    <text evidence="5">The HXXXXD motif is essential for acyltransferase activity and may constitute the binding site for the phosphate moiety of the glycerol-3-phosphate.</text>
</comment>
<keyword evidence="4 5" id="KW-0012">Acyltransferase</keyword>
<dbReference type="SUPFAM" id="SSF69593">
    <property type="entry name" value="Glycerol-3-phosphate (1)-acyltransferase"/>
    <property type="match status" value="1"/>
</dbReference>
<evidence type="ECO:0000256" key="1">
    <source>
        <dbReference type="ARBA" id="ARBA00004728"/>
    </source>
</evidence>
<feature type="transmembrane region" description="Helical" evidence="6">
    <location>
        <begin position="120"/>
        <end position="140"/>
    </location>
</feature>
<keyword evidence="6" id="KW-0472">Membrane</keyword>
<evidence type="ECO:0000256" key="5">
    <source>
        <dbReference type="RuleBase" id="RU361267"/>
    </source>
</evidence>
<accession>A0A8S1D4Z5</accession>
<dbReference type="GO" id="GO:0016020">
    <property type="term" value="C:membrane"/>
    <property type="evidence" value="ECO:0007669"/>
    <property type="project" value="InterPro"/>
</dbReference>
<dbReference type="OrthoDB" id="202234at2759"/>
<keyword evidence="5" id="KW-1208">Phospholipid metabolism</keyword>
<evidence type="ECO:0000256" key="3">
    <source>
        <dbReference type="ARBA" id="ARBA00022679"/>
    </source>
</evidence>
<feature type="chain" id="PRO_5035790335" description="1-acyl-sn-glycerol-3-phosphate acyltransferase" evidence="7">
    <location>
        <begin position="16"/>
        <end position="276"/>
    </location>
</feature>
<protein>
    <recommendedName>
        <fullName evidence="5">1-acyl-sn-glycerol-3-phosphate acyltransferase</fullName>
        <ecNumber evidence="5">2.3.1.51</ecNumber>
    </recommendedName>
</protein>
<dbReference type="SMART" id="SM00563">
    <property type="entry name" value="PlsC"/>
    <property type="match status" value="1"/>
</dbReference>
<comment type="caution">
    <text evidence="9">The sequence shown here is derived from an EMBL/GenBank/DDBJ whole genome shotgun (WGS) entry which is preliminary data.</text>
</comment>
<dbReference type="EC" id="2.3.1.51" evidence="5"/>
<keyword evidence="7" id="KW-0732">Signal</keyword>
<dbReference type="GO" id="GO:0003841">
    <property type="term" value="F:1-acylglycerol-3-phosphate O-acyltransferase activity"/>
    <property type="evidence" value="ECO:0007669"/>
    <property type="project" value="UniProtKB-UniRule"/>
</dbReference>
<evidence type="ECO:0000256" key="6">
    <source>
        <dbReference type="SAM" id="Phobius"/>
    </source>
</evidence>